<accession>A0A439DBY3</accession>
<proteinExistence type="predicted"/>
<protein>
    <submittedName>
        <fullName evidence="1">Uncharacterized protein</fullName>
    </submittedName>
</protein>
<dbReference type="Proteomes" id="UP000286045">
    <property type="component" value="Unassembled WGS sequence"/>
</dbReference>
<dbReference type="EMBL" id="RYZI01000066">
    <property type="protein sequence ID" value="RWA11906.1"/>
    <property type="molecule type" value="Genomic_DNA"/>
</dbReference>
<gene>
    <name evidence="1" type="ORF">EKO27_g3190</name>
</gene>
<name>A0A439DBY3_9PEZI</name>
<dbReference type="STRING" id="363999.A0A439DBY3"/>
<reference evidence="1 2" key="1">
    <citation type="submission" date="2018-12" db="EMBL/GenBank/DDBJ databases">
        <title>Draft genome sequence of Xylaria grammica IHI A82.</title>
        <authorList>
            <person name="Buettner E."/>
            <person name="Kellner H."/>
        </authorList>
    </citation>
    <scope>NUCLEOTIDE SEQUENCE [LARGE SCALE GENOMIC DNA]</scope>
    <source>
        <strain evidence="1 2">IHI A82</strain>
    </source>
</reference>
<organism evidence="1 2">
    <name type="scientific">Xylaria grammica</name>
    <dbReference type="NCBI Taxonomy" id="363999"/>
    <lineage>
        <taxon>Eukaryota</taxon>
        <taxon>Fungi</taxon>
        <taxon>Dikarya</taxon>
        <taxon>Ascomycota</taxon>
        <taxon>Pezizomycotina</taxon>
        <taxon>Sordariomycetes</taxon>
        <taxon>Xylariomycetidae</taxon>
        <taxon>Xylariales</taxon>
        <taxon>Xylariaceae</taxon>
        <taxon>Xylaria</taxon>
    </lineage>
</organism>
<dbReference type="Pfam" id="PF11578">
    <property type="entry name" value="DUF3237"/>
    <property type="match status" value="1"/>
</dbReference>
<keyword evidence="2" id="KW-1185">Reference proteome</keyword>
<dbReference type="AlphaFoldDB" id="A0A439DBY3"/>
<evidence type="ECO:0000313" key="1">
    <source>
        <dbReference type="EMBL" id="RWA11906.1"/>
    </source>
</evidence>
<sequence>MDELQFLNPLSKEAEIKQLPGFPRLKPAYILKINLGQILSIGKHSQGEPGLCMCGVSYLCRQETSTGSLTTADGYEHAVTGEVVYGADWLINDPDEKHARPNLKLLIKTDDGIVLSSEYTGVAVFSEPINRMWQGDPSVKTFPFGISTTVHSFSTGEPKYKHLEQKTFVGNGRFVIGENPRTICVESRISEVIASCDGD</sequence>
<evidence type="ECO:0000313" key="2">
    <source>
        <dbReference type="Proteomes" id="UP000286045"/>
    </source>
</evidence>
<dbReference type="Gene3D" id="2.40.160.20">
    <property type="match status" value="1"/>
</dbReference>
<comment type="caution">
    <text evidence="1">The sequence shown here is derived from an EMBL/GenBank/DDBJ whole genome shotgun (WGS) entry which is preliminary data.</text>
</comment>